<name>A0A9P0ZH23_CUSEU</name>
<dbReference type="PANTHER" id="PTHR46737:SF3">
    <property type="entry name" value="OXIDOREDUCTASE_TRANSITION METAL ION-BINDING PROTEIN (DUF3531)"/>
    <property type="match status" value="1"/>
</dbReference>
<evidence type="ECO:0000313" key="3">
    <source>
        <dbReference type="Proteomes" id="UP001152484"/>
    </source>
</evidence>
<sequence>MLTLLQSPAFSSPSRLLPSQSRKLSRPSAPCPSFSLSVHFRPCSPTTANASNTQIRKAECKSSNIFYGDDEEDGFGGRKGDGEDYDKNPEFAEILGSLILDPEKAKSKIDERFRKKRNSVLQAKTGSPIPMEVKFNQFDFTNSYIWFEFYNSPLEKDVSLICNTIRSWHIIGRLGACNSMNMQLSQAHMEKSPSYDAIQGANVTPTTFYNIGDLEIQENYARIWVDIGTSEPLLLDVLINALTQISSDCIGIKQVVFGGSEFEDWKDILKEDVGYYNVHRI</sequence>
<dbReference type="AlphaFoldDB" id="A0A9P0ZH23"/>
<dbReference type="Proteomes" id="UP001152484">
    <property type="component" value="Unassembled WGS sequence"/>
</dbReference>
<dbReference type="OrthoDB" id="1299703at2759"/>
<comment type="caution">
    <text evidence="2">The sequence shown here is derived from an EMBL/GenBank/DDBJ whole genome shotgun (WGS) entry which is preliminary data.</text>
</comment>
<dbReference type="PANTHER" id="PTHR46737">
    <property type="entry name" value="OS02G0827600 PROTEIN"/>
    <property type="match status" value="1"/>
</dbReference>
<evidence type="ECO:0000313" key="2">
    <source>
        <dbReference type="EMBL" id="CAH9098580.1"/>
    </source>
</evidence>
<proteinExistence type="predicted"/>
<evidence type="ECO:0000256" key="1">
    <source>
        <dbReference type="SAM" id="MobiDB-lite"/>
    </source>
</evidence>
<feature type="compositionally biased region" description="Low complexity" evidence="1">
    <location>
        <begin position="11"/>
        <end position="28"/>
    </location>
</feature>
<protein>
    <submittedName>
        <fullName evidence="2">Uncharacterized protein</fullName>
    </submittedName>
</protein>
<accession>A0A9P0ZH23</accession>
<dbReference type="Pfam" id="PF12049">
    <property type="entry name" value="DUF3531"/>
    <property type="match status" value="1"/>
</dbReference>
<feature type="compositionally biased region" description="Polar residues" evidence="1">
    <location>
        <begin position="1"/>
        <end position="10"/>
    </location>
</feature>
<keyword evidence="3" id="KW-1185">Reference proteome</keyword>
<reference evidence="2" key="1">
    <citation type="submission" date="2022-07" db="EMBL/GenBank/DDBJ databases">
        <authorList>
            <person name="Macas J."/>
            <person name="Novak P."/>
            <person name="Neumann P."/>
        </authorList>
    </citation>
    <scope>NUCLEOTIDE SEQUENCE</scope>
</reference>
<gene>
    <name evidence="2" type="ORF">CEURO_LOCUS14307</name>
</gene>
<feature type="region of interest" description="Disordered" evidence="1">
    <location>
        <begin position="1"/>
        <end position="28"/>
    </location>
</feature>
<dbReference type="InterPro" id="IPR021920">
    <property type="entry name" value="DUF3531"/>
</dbReference>
<organism evidence="2 3">
    <name type="scientific">Cuscuta europaea</name>
    <name type="common">European dodder</name>
    <dbReference type="NCBI Taxonomy" id="41803"/>
    <lineage>
        <taxon>Eukaryota</taxon>
        <taxon>Viridiplantae</taxon>
        <taxon>Streptophyta</taxon>
        <taxon>Embryophyta</taxon>
        <taxon>Tracheophyta</taxon>
        <taxon>Spermatophyta</taxon>
        <taxon>Magnoliopsida</taxon>
        <taxon>eudicotyledons</taxon>
        <taxon>Gunneridae</taxon>
        <taxon>Pentapetalae</taxon>
        <taxon>asterids</taxon>
        <taxon>lamiids</taxon>
        <taxon>Solanales</taxon>
        <taxon>Convolvulaceae</taxon>
        <taxon>Cuscuteae</taxon>
        <taxon>Cuscuta</taxon>
        <taxon>Cuscuta subgen. Cuscuta</taxon>
    </lineage>
</organism>
<dbReference type="EMBL" id="CAMAPE010000036">
    <property type="protein sequence ID" value="CAH9098580.1"/>
    <property type="molecule type" value="Genomic_DNA"/>
</dbReference>